<dbReference type="PANTHER" id="PTHR11851">
    <property type="entry name" value="METALLOPROTEASE"/>
    <property type="match status" value="1"/>
</dbReference>
<dbReference type="Proteomes" id="UP001500795">
    <property type="component" value="Unassembled WGS sequence"/>
</dbReference>
<feature type="domain" description="Peptidase M16 C-terminal" evidence="4">
    <location>
        <begin position="204"/>
        <end position="383"/>
    </location>
</feature>
<feature type="chain" id="PRO_5046497817" evidence="2">
    <location>
        <begin position="18"/>
        <end position="952"/>
    </location>
</feature>
<comment type="similarity">
    <text evidence="1">Belongs to the peptidase M16 family.</text>
</comment>
<protein>
    <submittedName>
        <fullName evidence="5">Pitrilysin family protein</fullName>
    </submittedName>
</protein>
<gene>
    <name evidence="5" type="ORF">GCM10022394_29260</name>
</gene>
<keyword evidence="6" id="KW-1185">Reference proteome</keyword>
<dbReference type="RefSeq" id="WP_344959363.1">
    <property type="nucleotide sequence ID" value="NZ_BAABCX010000004.1"/>
</dbReference>
<dbReference type="SUPFAM" id="SSF63411">
    <property type="entry name" value="LuxS/MPP-like metallohydrolase"/>
    <property type="match status" value="4"/>
</dbReference>
<dbReference type="InterPro" id="IPR050361">
    <property type="entry name" value="MPP/UQCRC_Complex"/>
</dbReference>
<feature type="domain" description="Peptidase M16 N-terminal" evidence="3">
    <location>
        <begin position="524"/>
        <end position="637"/>
    </location>
</feature>
<keyword evidence="2" id="KW-0732">Signal</keyword>
<feature type="domain" description="Peptidase M16 C-terminal" evidence="4">
    <location>
        <begin position="671"/>
        <end position="846"/>
    </location>
</feature>
<dbReference type="InterPro" id="IPR011249">
    <property type="entry name" value="Metalloenz_LuxS/M16"/>
</dbReference>
<dbReference type="EMBL" id="BAABCX010000004">
    <property type="protein sequence ID" value="GAA3547335.1"/>
    <property type="molecule type" value="Genomic_DNA"/>
</dbReference>
<proteinExistence type="inferred from homology"/>
<name>A0ABP6W7W1_9GAMM</name>
<organism evidence="5 6">
    <name type="scientific">Zobellella aerophila</name>
    <dbReference type="NCBI Taxonomy" id="870480"/>
    <lineage>
        <taxon>Bacteria</taxon>
        <taxon>Pseudomonadati</taxon>
        <taxon>Pseudomonadota</taxon>
        <taxon>Gammaproteobacteria</taxon>
        <taxon>Aeromonadales</taxon>
        <taxon>Aeromonadaceae</taxon>
        <taxon>Zobellella</taxon>
    </lineage>
</organism>
<evidence type="ECO:0000313" key="6">
    <source>
        <dbReference type="Proteomes" id="UP001500795"/>
    </source>
</evidence>
<dbReference type="PANTHER" id="PTHR11851:SF49">
    <property type="entry name" value="MITOCHONDRIAL-PROCESSING PEPTIDASE SUBUNIT ALPHA"/>
    <property type="match status" value="1"/>
</dbReference>
<reference evidence="6" key="1">
    <citation type="journal article" date="2019" name="Int. J. Syst. Evol. Microbiol.">
        <title>The Global Catalogue of Microorganisms (GCM) 10K type strain sequencing project: providing services to taxonomists for standard genome sequencing and annotation.</title>
        <authorList>
            <consortium name="The Broad Institute Genomics Platform"/>
            <consortium name="The Broad Institute Genome Sequencing Center for Infectious Disease"/>
            <person name="Wu L."/>
            <person name="Ma J."/>
        </authorList>
    </citation>
    <scope>NUCLEOTIDE SEQUENCE [LARGE SCALE GENOMIC DNA]</scope>
    <source>
        <strain evidence="6">JCM 17110</strain>
    </source>
</reference>
<dbReference type="InterPro" id="IPR007863">
    <property type="entry name" value="Peptidase_M16_C"/>
</dbReference>
<comment type="caution">
    <text evidence="5">The sequence shown here is derived from an EMBL/GenBank/DDBJ whole genome shotgun (WGS) entry which is preliminary data.</text>
</comment>
<dbReference type="Gene3D" id="3.30.830.10">
    <property type="entry name" value="Metalloenzyme, LuxS/M16 peptidase-like"/>
    <property type="match status" value="4"/>
</dbReference>
<evidence type="ECO:0000256" key="2">
    <source>
        <dbReference type="SAM" id="SignalP"/>
    </source>
</evidence>
<evidence type="ECO:0000256" key="1">
    <source>
        <dbReference type="ARBA" id="ARBA00007261"/>
    </source>
</evidence>
<feature type="domain" description="Peptidase M16 N-terminal" evidence="3">
    <location>
        <begin position="48"/>
        <end position="163"/>
    </location>
</feature>
<sequence length="952" mass="105787">MKYWSLLLLLFPLLTSAAPVLVQEVERGHDELVIPYQMYRLDNGLTLILNRDESDPLVHVEITYHVGSAREEPGKTGFAHFFEHMMFQGSRHVADQQHFRLINEAGGSMNGTTNQDRTNYFQTVPANHLEKVLWLEADRMGFLLDAVSQKKFEIQRETVKNERGQRLDNQPYGLVGERMGELLYPRDHPYSWQPIGYVEDLDRVEVNDLKAFFLRWYGPNNATLVISGSFEPEQTLAWVDKYFGPIPAGPEVIDAEPAPARLDASRYQTLVDTRIRLPLVYLSYPTVYLGHKDEAALDVLANVLGGGKGSLLHQQLVETGKAVSTGASHYCSELSCTLTLWAYSNPSKEGDLTPLVTEIDAVIEGIAERGIAEDDVNKAVNVLRSELIFGLDSVEGKARQLSLGQVLKDDPLYVINAWRATAEVQPEQVMDKYRQYLLNHPRVVLSVVPEGKTEWAAATPNYPIPARELPAIAHVESLPLREVNDDFDRSKMPPVGAPVQVQVPPLWLDGLDNNIRLLGTVNNEIPAVSIILAFPGGQRAEPEGAYGLANLTAAMMNQGTAGLSSGEFSEALERLGSSISVRTGFYTNLIEINSLTDTLPQTLALVEELLFNPGFREQDFEQLKARQLEGMAQSQHQPSWLAQHGFRQLAYGADTRMGLPDDGLVEQVQTLTLAQVRDYYRRFYNPANGHGIVVGALEQRQAKQALQFLTHWQGEPASLPPVKVAPQQAEPGIYILDVPGAVQSVLRVGRRALPLDATGPFFRANLMNFNLGGNFNSRINQNLREDKGFTYGANSFFTGNRDAGVFVVAADVRADATVPAIENILDELSRFREEGPTPEELAYLRSTFSQQDALSYESLGKKAGFLLQLAMLDLAPDYLSEQQKIVSEVDAAALTELAREWLDNKELVILVVGDKAKLEKSLARLHLPMHDLNIELRGQVAPGLQAIQSERP</sequence>
<feature type="signal peptide" evidence="2">
    <location>
        <begin position="1"/>
        <end position="17"/>
    </location>
</feature>
<accession>A0ABP6W7W1</accession>
<evidence type="ECO:0000313" key="5">
    <source>
        <dbReference type="EMBL" id="GAA3547335.1"/>
    </source>
</evidence>
<evidence type="ECO:0000259" key="3">
    <source>
        <dbReference type="Pfam" id="PF00675"/>
    </source>
</evidence>
<dbReference type="InterPro" id="IPR011765">
    <property type="entry name" value="Pept_M16_N"/>
</dbReference>
<dbReference type="Pfam" id="PF05193">
    <property type="entry name" value="Peptidase_M16_C"/>
    <property type="match status" value="2"/>
</dbReference>
<dbReference type="Pfam" id="PF00675">
    <property type="entry name" value="Peptidase_M16"/>
    <property type="match status" value="2"/>
</dbReference>
<evidence type="ECO:0000259" key="4">
    <source>
        <dbReference type="Pfam" id="PF05193"/>
    </source>
</evidence>